<proteinExistence type="predicted"/>
<dbReference type="SUPFAM" id="SSF117281">
    <property type="entry name" value="Kelch motif"/>
    <property type="match status" value="1"/>
</dbReference>
<evidence type="ECO:0000256" key="3">
    <source>
        <dbReference type="SAM" id="MobiDB-lite"/>
    </source>
</evidence>
<feature type="compositionally biased region" description="Low complexity" evidence="3">
    <location>
        <begin position="734"/>
        <end position="745"/>
    </location>
</feature>
<comment type="caution">
    <text evidence="6">The sequence shown here is derived from an EMBL/GenBank/DDBJ whole genome shotgun (WGS) entry which is preliminary data.</text>
</comment>
<evidence type="ECO:0000256" key="2">
    <source>
        <dbReference type="ARBA" id="ARBA00022737"/>
    </source>
</evidence>
<feature type="chain" id="PRO_5042265629" description="Kelch repeat-containing protein" evidence="5">
    <location>
        <begin position="27"/>
        <end position="820"/>
    </location>
</feature>
<keyword evidence="5" id="KW-0732">Signal</keyword>
<dbReference type="AlphaFoldDB" id="A0AAD5WRD2"/>
<name>A0AAD5WRD2_9PEZI</name>
<dbReference type="Gene3D" id="2.120.10.80">
    <property type="entry name" value="Kelch-type beta propeller"/>
    <property type="match status" value="1"/>
</dbReference>
<keyword evidence="7" id="KW-1185">Reference proteome</keyword>
<dbReference type="PANTHER" id="PTHR46228:SF2">
    <property type="entry name" value="KELCH REPEAT PROTEIN (AFU_ORTHOLOGUE AFUA_4G14350)"/>
    <property type="match status" value="1"/>
</dbReference>
<feature type="compositionally biased region" description="Polar residues" evidence="3">
    <location>
        <begin position="579"/>
        <end position="591"/>
    </location>
</feature>
<keyword evidence="4" id="KW-0812">Transmembrane</keyword>
<evidence type="ECO:0000256" key="5">
    <source>
        <dbReference type="SAM" id="SignalP"/>
    </source>
</evidence>
<evidence type="ECO:0000256" key="4">
    <source>
        <dbReference type="SAM" id="Phobius"/>
    </source>
</evidence>
<dbReference type="PANTHER" id="PTHR46228">
    <property type="entry name" value="KELCH DOMAIN-CONTAINING PROTEIN"/>
    <property type="match status" value="1"/>
</dbReference>
<dbReference type="EMBL" id="JAKWBI020000237">
    <property type="protein sequence ID" value="KAJ2898299.1"/>
    <property type="molecule type" value="Genomic_DNA"/>
</dbReference>
<feature type="signal peptide" evidence="5">
    <location>
        <begin position="1"/>
        <end position="26"/>
    </location>
</feature>
<reference evidence="6" key="1">
    <citation type="submission" date="2022-07" db="EMBL/GenBank/DDBJ databases">
        <title>Draft genome sequence of Zalerion maritima ATCC 34329, a (micro)plastics degrading marine fungus.</title>
        <authorList>
            <person name="Paco A."/>
            <person name="Goncalves M.F.M."/>
            <person name="Rocha-Santos T.A.P."/>
            <person name="Alves A."/>
        </authorList>
    </citation>
    <scope>NUCLEOTIDE SEQUENCE</scope>
    <source>
        <strain evidence="6">ATCC 34329</strain>
    </source>
</reference>
<keyword evidence="2" id="KW-0677">Repeat</keyword>
<accession>A0AAD5WRD2</accession>
<evidence type="ECO:0000313" key="6">
    <source>
        <dbReference type="EMBL" id="KAJ2898299.1"/>
    </source>
</evidence>
<evidence type="ECO:0000313" key="7">
    <source>
        <dbReference type="Proteomes" id="UP001201980"/>
    </source>
</evidence>
<organism evidence="6 7">
    <name type="scientific">Zalerion maritima</name>
    <dbReference type="NCBI Taxonomy" id="339359"/>
    <lineage>
        <taxon>Eukaryota</taxon>
        <taxon>Fungi</taxon>
        <taxon>Dikarya</taxon>
        <taxon>Ascomycota</taxon>
        <taxon>Pezizomycotina</taxon>
        <taxon>Sordariomycetes</taxon>
        <taxon>Lulworthiomycetidae</taxon>
        <taxon>Lulworthiales</taxon>
        <taxon>Lulworthiaceae</taxon>
        <taxon>Zalerion</taxon>
    </lineage>
</organism>
<feature type="transmembrane region" description="Helical" evidence="4">
    <location>
        <begin position="519"/>
        <end position="543"/>
    </location>
</feature>
<dbReference type="InterPro" id="IPR015915">
    <property type="entry name" value="Kelch-typ_b-propeller"/>
</dbReference>
<evidence type="ECO:0008006" key="8">
    <source>
        <dbReference type="Google" id="ProtNLM"/>
    </source>
</evidence>
<feature type="region of interest" description="Disordered" evidence="3">
    <location>
        <begin position="551"/>
        <end position="606"/>
    </location>
</feature>
<gene>
    <name evidence="6" type="ORF">MKZ38_004024</name>
</gene>
<keyword evidence="4" id="KW-0472">Membrane</keyword>
<feature type="compositionally biased region" description="Pro residues" evidence="3">
    <location>
        <begin position="765"/>
        <end position="779"/>
    </location>
</feature>
<keyword evidence="4" id="KW-1133">Transmembrane helix</keyword>
<sequence length="820" mass="88348">MGRSHCSTGSLLALVSSLAITPLTSAQHSGWQEGQVNATMCMWQQPRAAVIKDTVYIDGGYLWWTPGMATKEYGVPTQDGNPLGLIFTLNFSTPFNSSQNLSSLFDTMSKVPNEGAATNIAPNYFDGGMLANNHEWFTYGGLLTKTDAFEPPDEDYVLGYLQSSYGVEKPNFKSGFLSDKLPEEMTRYITYGGAVNAPSENKAWYFGGMVGDHGQEIFVPTGNEDTSPTNHSDTLMLLDMGTQYSETWHNMSLPDDIKGRANPEVVWVPVGEQGILVVLGGVLYPEFAQATHKSANEAASQDSGDDFMSVIDIYDIANDKWYQQPTAGGPTARTRGCAVVSPASDYSSLNIYWYGGYDGLHPTADFYDDIWILSLPSFLWTQVSSGRAIHGRAGHKCVMPYPDQMMVIGGYTTQQGGSLKCLDGGVIELVNLTDGQWLDAYHPEKYHDYGVPEKVHAMIGGDWSGGATMLTPTPTGWADPDLASVFATPYDVDKLQTYYPYQVEEAYVRGEAGGGWPKWATPVLVVLLVLLIAAVLGFIWFILRKRKQMAKRDGTEGSEESGNRIISWIRGQPSEKAATVTTEETPTSPIPRSQAPLPPQPQETSVHYEMPDTSVAVEMMDTSPRAELSDTGLNHGDVIDKHTHLGQQNGNGNGNGNGNDINNPSYFSGSGISQMDHASPNNNSAAAVSPGVGSTGNSTTPPRPQPPQASPMNHPESPSLGAVESPSTPPQRMASAASGLTSATGHVRDESVSTLGDVDRSGSPLQPPGQAPFSPPVSPPQLGEEFGARGPVSPQHPGSPSPLRRSVFYENEDDMGGRRV</sequence>
<feature type="region of interest" description="Disordered" evidence="3">
    <location>
        <begin position="626"/>
        <end position="820"/>
    </location>
</feature>
<dbReference type="Proteomes" id="UP001201980">
    <property type="component" value="Unassembled WGS sequence"/>
</dbReference>
<protein>
    <recommendedName>
        <fullName evidence="8">Kelch repeat-containing protein</fullName>
    </recommendedName>
</protein>
<feature type="compositionally biased region" description="Low complexity" evidence="3">
    <location>
        <begin position="678"/>
        <end position="690"/>
    </location>
</feature>
<evidence type="ECO:0000256" key="1">
    <source>
        <dbReference type="ARBA" id="ARBA00022441"/>
    </source>
</evidence>
<keyword evidence="1" id="KW-0880">Kelch repeat</keyword>
<feature type="compositionally biased region" description="Polar residues" evidence="3">
    <location>
        <begin position="660"/>
        <end position="673"/>
    </location>
</feature>